<gene>
    <name evidence="1" type="ORF">F0U60_51570</name>
</gene>
<keyword evidence="2" id="KW-1185">Reference proteome</keyword>
<protein>
    <recommendedName>
        <fullName evidence="3">Lipoprotein</fullName>
    </recommendedName>
</protein>
<proteinExistence type="predicted"/>
<dbReference type="RefSeq" id="WP_395811905.1">
    <property type="nucleotide sequence ID" value="NZ_CP043494.1"/>
</dbReference>
<organism evidence="1 2">
    <name type="scientific">Archangium minus</name>
    <dbReference type="NCBI Taxonomy" id="83450"/>
    <lineage>
        <taxon>Bacteria</taxon>
        <taxon>Pseudomonadati</taxon>
        <taxon>Myxococcota</taxon>
        <taxon>Myxococcia</taxon>
        <taxon>Myxococcales</taxon>
        <taxon>Cystobacterineae</taxon>
        <taxon>Archangiaceae</taxon>
        <taxon>Archangium</taxon>
    </lineage>
</organism>
<evidence type="ECO:0000313" key="2">
    <source>
        <dbReference type="Proteomes" id="UP001611383"/>
    </source>
</evidence>
<evidence type="ECO:0000313" key="1">
    <source>
        <dbReference type="EMBL" id="WNG51631.1"/>
    </source>
</evidence>
<dbReference type="Proteomes" id="UP001611383">
    <property type="component" value="Chromosome"/>
</dbReference>
<reference evidence="1 2" key="1">
    <citation type="submission" date="2019-08" db="EMBL/GenBank/DDBJ databases">
        <title>Archangium and Cystobacter genomes.</title>
        <authorList>
            <person name="Chen I.-C.K."/>
            <person name="Wielgoss S."/>
        </authorList>
    </citation>
    <scope>NUCLEOTIDE SEQUENCE [LARGE SCALE GENOMIC DNA]</scope>
    <source>
        <strain evidence="1 2">Cbm 6</strain>
    </source>
</reference>
<dbReference type="EMBL" id="CP043494">
    <property type="protein sequence ID" value="WNG51631.1"/>
    <property type="molecule type" value="Genomic_DNA"/>
</dbReference>
<evidence type="ECO:0008006" key="3">
    <source>
        <dbReference type="Google" id="ProtNLM"/>
    </source>
</evidence>
<accession>A0ABY9X8D4</accession>
<sequence length="102" mass="10175">MHKLKSYAVMSLFTGLLAVLPVIVALAGAPAEAIHCEFLEDRCGNNTGGGSGGGGGGGSDGGSGDGPPITFTCPDGYRVYCVYDGNGLNCTCRKESSDGGTP</sequence>
<name>A0ABY9X8D4_9BACT</name>